<gene>
    <name evidence="2" type="ORF">CEP51_011390</name>
</gene>
<proteinExistence type="predicted"/>
<feature type="compositionally biased region" description="Low complexity" evidence="1">
    <location>
        <begin position="10"/>
        <end position="20"/>
    </location>
</feature>
<comment type="caution">
    <text evidence="2">The sequence shown here is derived from an EMBL/GenBank/DDBJ whole genome shotgun (WGS) entry which is preliminary data.</text>
</comment>
<evidence type="ECO:0000313" key="2">
    <source>
        <dbReference type="EMBL" id="RSL74882.1"/>
    </source>
</evidence>
<dbReference type="Proteomes" id="UP000287972">
    <property type="component" value="Unassembled WGS sequence"/>
</dbReference>
<dbReference type="EMBL" id="NKCL01000385">
    <property type="protein sequence ID" value="RSL74882.1"/>
    <property type="molecule type" value="Genomic_DNA"/>
</dbReference>
<sequence length="79" mass="8882">SIFGNVQRKPQPQFQQPQQQARGFMTGPASGMNFMGATTPWPEINNSFSNSFSNSNSSFMTPDDLHYMNRYIDDGEGEI</sequence>
<accession>A0A428RBH9</accession>
<name>A0A428RBH9_9HYPO</name>
<evidence type="ECO:0000313" key="3">
    <source>
        <dbReference type="Proteomes" id="UP000287972"/>
    </source>
</evidence>
<evidence type="ECO:0000256" key="1">
    <source>
        <dbReference type="SAM" id="MobiDB-lite"/>
    </source>
</evidence>
<feature type="region of interest" description="Disordered" evidence="1">
    <location>
        <begin position="1"/>
        <end position="38"/>
    </location>
</feature>
<organism evidence="2 3">
    <name type="scientific">Fusarium floridanum</name>
    <dbReference type="NCBI Taxonomy" id="1325733"/>
    <lineage>
        <taxon>Eukaryota</taxon>
        <taxon>Fungi</taxon>
        <taxon>Dikarya</taxon>
        <taxon>Ascomycota</taxon>
        <taxon>Pezizomycotina</taxon>
        <taxon>Sordariomycetes</taxon>
        <taxon>Hypocreomycetidae</taxon>
        <taxon>Hypocreales</taxon>
        <taxon>Nectriaceae</taxon>
        <taxon>Fusarium</taxon>
        <taxon>Fusarium solani species complex</taxon>
    </lineage>
</organism>
<dbReference type="AlphaFoldDB" id="A0A428RBH9"/>
<feature type="non-terminal residue" evidence="2">
    <location>
        <position position="1"/>
    </location>
</feature>
<reference evidence="2 3" key="1">
    <citation type="submission" date="2017-06" db="EMBL/GenBank/DDBJ databases">
        <title>Comparative genomic analysis of Ambrosia Fusariam Clade fungi.</title>
        <authorList>
            <person name="Stajich J.E."/>
            <person name="Carrillo J."/>
            <person name="Kijimoto T."/>
            <person name="Eskalen A."/>
            <person name="O'Donnell K."/>
            <person name="Kasson M."/>
        </authorList>
    </citation>
    <scope>NUCLEOTIDE SEQUENCE [LARGE SCALE GENOMIC DNA]</scope>
    <source>
        <strain evidence="2 3">NRRL62606</strain>
    </source>
</reference>
<protein>
    <submittedName>
        <fullName evidence="2">Uncharacterized protein</fullName>
    </submittedName>
</protein>
<keyword evidence="3" id="KW-1185">Reference proteome</keyword>